<evidence type="ECO:0000256" key="7">
    <source>
        <dbReference type="RuleBase" id="RU363032"/>
    </source>
</evidence>
<feature type="transmembrane region" description="Helical" evidence="7">
    <location>
        <begin position="258"/>
        <end position="280"/>
    </location>
</feature>
<keyword evidence="2 7" id="KW-0813">Transport</keyword>
<dbReference type="PROSITE" id="PS50928">
    <property type="entry name" value="ABC_TM1"/>
    <property type="match status" value="1"/>
</dbReference>
<dbReference type="Pfam" id="PF00528">
    <property type="entry name" value="BPD_transp_1"/>
    <property type="match status" value="1"/>
</dbReference>
<feature type="transmembrane region" description="Helical" evidence="7">
    <location>
        <begin position="39"/>
        <end position="56"/>
    </location>
</feature>
<feature type="transmembrane region" description="Helical" evidence="7">
    <location>
        <begin position="105"/>
        <end position="122"/>
    </location>
</feature>
<feature type="domain" description="ABC transmembrane type-1" evidence="9">
    <location>
        <begin position="97"/>
        <end position="277"/>
    </location>
</feature>
<organism evidence="10 11">
    <name type="scientific">Ferrovibrio xuzhouensis</name>
    <dbReference type="NCBI Taxonomy" id="1576914"/>
    <lineage>
        <taxon>Bacteria</taxon>
        <taxon>Pseudomonadati</taxon>
        <taxon>Pseudomonadota</taxon>
        <taxon>Alphaproteobacteria</taxon>
        <taxon>Rhodospirillales</taxon>
        <taxon>Rhodospirillaceae</taxon>
        <taxon>Ferrovibrio</taxon>
    </lineage>
</organism>
<evidence type="ECO:0000256" key="2">
    <source>
        <dbReference type="ARBA" id="ARBA00022448"/>
    </source>
</evidence>
<dbReference type="RefSeq" id="WP_379725883.1">
    <property type="nucleotide sequence ID" value="NZ_JBHRYJ010000002.1"/>
</dbReference>
<dbReference type="InterPro" id="IPR035906">
    <property type="entry name" value="MetI-like_sf"/>
</dbReference>
<evidence type="ECO:0000313" key="10">
    <source>
        <dbReference type="EMBL" id="MFC3676032.1"/>
    </source>
</evidence>
<dbReference type="Proteomes" id="UP001595711">
    <property type="component" value="Unassembled WGS sequence"/>
</dbReference>
<keyword evidence="11" id="KW-1185">Reference proteome</keyword>
<dbReference type="CDD" id="cd06261">
    <property type="entry name" value="TM_PBP2"/>
    <property type="match status" value="1"/>
</dbReference>
<feature type="region of interest" description="Disordered" evidence="8">
    <location>
        <begin position="1"/>
        <end position="25"/>
    </location>
</feature>
<name>A0ABV7VGY0_9PROT</name>
<reference evidence="11" key="1">
    <citation type="journal article" date="2019" name="Int. J. Syst. Evol. Microbiol.">
        <title>The Global Catalogue of Microorganisms (GCM) 10K type strain sequencing project: providing services to taxonomists for standard genome sequencing and annotation.</title>
        <authorList>
            <consortium name="The Broad Institute Genomics Platform"/>
            <consortium name="The Broad Institute Genome Sequencing Center for Infectious Disease"/>
            <person name="Wu L."/>
            <person name="Ma J."/>
        </authorList>
    </citation>
    <scope>NUCLEOTIDE SEQUENCE [LARGE SCALE GENOMIC DNA]</scope>
    <source>
        <strain evidence="11">KCTC 42182</strain>
    </source>
</reference>
<evidence type="ECO:0000256" key="4">
    <source>
        <dbReference type="ARBA" id="ARBA00022692"/>
    </source>
</evidence>
<keyword evidence="6 7" id="KW-0472">Membrane</keyword>
<evidence type="ECO:0000259" key="9">
    <source>
        <dbReference type="PROSITE" id="PS50928"/>
    </source>
</evidence>
<dbReference type="InterPro" id="IPR000515">
    <property type="entry name" value="MetI-like"/>
</dbReference>
<dbReference type="PANTHER" id="PTHR30151:SF20">
    <property type="entry name" value="ABC TRANSPORTER PERMEASE PROTEIN HI_0355-RELATED"/>
    <property type="match status" value="1"/>
</dbReference>
<comment type="caution">
    <text evidence="10">The sequence shown here is derived from an EMBL/GenBank/DDBJ whole genome shotgun (WGS) entry which is preliminary data.</text>
</comment>
<evidence type="ECO:0000256" key="1">
    <source>
        <dbReference type="ARBA" id="ARBA00004651"/>
    </source>
</evidence>
<protein>
    <submittedName>
        <fullName evidence="10">ABC transporter permease</fullName>
    </submittedName>
</protein>
<evidence type="ECO:0000256" key="3">
    <source>
        <dbReference type="ARBA" id="ARBA00022475"/>
    </source>
</evidence>
<evidence type="ECO:0000313" key="11">
    <source>
        <dbReference type="Proteomes" id="UP001595711"/>
    </source>
</evidence>
<feature type="transmembrane region" description="Helical" evidence="7">
    <location>
        <begin position="163"/>
        <end position="182"/>
    </location>
</feature>
<dbReference type="PANTHER" id="PTHR30151">
    <property type="entry name" value="ALKANE SULFONATE ABC TRANSPORTER-RELATED, MEMBRANE SUBUNIT"/>
    <property type="match status" value="1"/>
</dbReference>
<dbReference type="EMBL" id="JBHRYJ010000002">
    <property type="protein sequence ID" value="MFC3676032.1"/>
    <property type="molecule type" value="Genomic_DNA"/>
</dbReference>
<proteinExistence type="inferred from homology"/>
<dbReference type="Gene3D" id="1.10.3720.10">
    <property type="entry name" value="MetI-like"/>
    <property type="match status" value="1"/>
</dbReference>
<feature type="transmembrane region" description="Helical" evidence="7">
    <location>
        <begin position="215"/>
        <end position="237"/>
    </location>
</feature>
<sequence>MTVHTEVSTGAARSPARPDPNSSSEIERRAQAALKRRRITVITLRLAILVVGLAGWEIGARTGVIDPFFFASPLGIWDQIIVWFTEGTSMGPLWLQIWVTLEETFVGFFIGAVGGVLCGIILGRNKLLADVFSIYIKIANSVPRVVLGSVFIIALGLGMASKVALAVVMVFFVVFANAFQGVREADRAMIANAQILGASPLQITTAVVIPSAMSWILASLHVSFGFALVGAVVGEFLGAKQGIGLLISTAQGAFNANGVFAAMIILAVVALVVEFLITLVENQLVKWRPQPFNEQAT</sequence>
<keyword evidence="4 7" id="KW-0812">Transmembrane</keyword>
<keyword evidence="3" id="KW-1003">Cell membrane</keyword>
<comment type="similarity">
    <text evidence="7">Belongs to the binding-protein-dependent transport system permease family.</text>
</comment>
<keyword evidence="5 7" id="KW-1133">Transmembrane helix</keyword>
<comment type="subcellular location">
    <subcellularLocation>
        <location evidence="1 7">Cell membrane</location>
        <topology evidence="1 7">Multi-pass membrane protein</topology>
    </subcellularLocation>
</comment>
<evidence type="ECO:0000256" key="6">
    <source>
        <dbReference type="ARBA" id="ARBA00023136"/>
    </source>
</evidence>
<feature type="transmembrane region" description="Helical" evidence="7">
    <location>
        <begin position="189"/>
        <end position="209"/>
    </location>
</feature>
<evidence type="ECO:0000256" key="5">
    <source>
        <dbReference type="ARBA" id="ARBA00022989"/>
    </source>
</evidence>
<gene>
    <name evidence="10" type="ORF">ACFOOQ_10795</name>
</gene>
<dbReference type="SUPFAM" id="SSF161098">
    <property type="entry name" value="MetI-like"/>
    <property type="match status" value="1"/>
</dbReference>
<accession>A0ABV7VGY0</accession>
<evidence type="ECO:0000256" key="8">
    <source>
        <dbReference type="SAM" id="MobiDB-lite"/>
    </source>
</evidence>